<dbReference type="InterPro" id="IPR050703">
    <property type="entry name" value="Flavin_MAO"/>
</dbReference>
<evidence type="ECO:0000256" key="3">
    <source>
        <dbReference type="ARBA" id="ARBA00023002"/>
    </source>
</evidence>
<dbReference type="Pfam" id="PF01593">
    <property type="entry name" value="Amino_oxidase"/>
    <property type="match status" value="2"/>
</dbReference>
<feature type="domain" description="Amine oxidase" evidence="5">
    <location>
        <begin position="347"/>
        <end position="425"/>
    </location>
</feature>
<feature type="domain" description="Amine oxidase" evidence="5">
    <location>
        <begin position="14"/>
        <end position="284"/>
    </location>
</feature>
<evidence type="ECO:0000256" key="4">
    <source>
        <dbReference type="PIRSR" id="PIRSR601613-1"/>
    </source>
</evidence>
<reference evidence="6 7" key="1">
    <citation type="submission" date="2015-04" db="EMBL/GenBank/DDBJ databases">
        <title>Taxonomic description and genome sequence of Bacillus campisalis sp. nov., a novel member of the genus Bacillus isolated from solar saltern.</title>
        <authorList>
            <person name="Mathan Kumar R."/>
            <person name="Kaur G."/>
            <person name="Kumar A."/>
            <person name="Singh N.K."/>
            <person name="Kaur N."/>
            <person name="Kumar N."/>
            <person name="Mayilraj S."/>
        </authorList>
    </citation>
    <scope>NUCLEOTIDE SEQUENCE [LARGE SCALE GENOMIC DNA]</scope>
    <source>
        <strain evidence="6 7">SA2-6</strain>
    </source>
</reference>
<sequence>MDKKYDVIIIGAGFAGVTAARELCQAGFSVMILEGRDRIGGRTWLDDRFGSPLEMGGGWLHWYQPHVWSEIMRYGLQISSSPQVKTVYWQADGIIHHQSVEEWHQMMEKGMKAFLDGADRYFPFPYNPLKEMESLMEVDSITAGQKLEQLMLPKELHELIYSIWCLQFSSSLEEVGLTQAHRLAALVNYDWKLVLRTSSAFKLKEGTKMLIEHILHDAKRAHLRFSTTVSSVKKVKEGYIVSASDGSEVLGRAVVAAIPLNVLNKIAWMPPLSLKKQEASTQKQNGKGFKFWAKVRGIKDPFIYIAPANHQVNYIQVEEIQDEVALIVGFGCDSVNFYPEMATNIGEEMQTFLPQLEILELAGHDWVSDPFSNGTWAVLKKNQLTKYLAELQRNEDGVFLAGSDYASGWAGFIDGAIESGITAGRKVSDYLLGNVNK</sequence>
<dbReference type="InterPro" id="IPR036188">
    <property type="entry name" value="FAD/NAD-bd_sf"/>
</dbReference>
<keyword evidence="7" id="KW-1185">Reference proteome</keyword>
<dbReference type="EMBL" id="LAYY01000015">
    <property type="protein sequence ID" value="KKK37421.1"/>
    <property type="molecule type" value="Genomic_DNA"/>
</dbReference>
<dbReference type="GO" id="GO:0016491">
    <property type="term" value="F:oxidoreductase activity"/>
    <property type="evidence" value="ECO:0007669"/>
    <property type="project" value="UniProtKB-KW"/>
</dbReference>
<organism evidence="6 7">
    <name type="scientific">Mesobacillus campisalis</name>
    <dbReference type="NCBI Taxonomy" id="1408103"/>
    <lineage>
        <taxon>Bacteria</taxon>
        <taxon>Bacillati</taxon>
        <taxon>Bacillota</taxon>
        <taxon>Bacilli</taxon>
        <taxon>Bacillales</taxon>
        <taxon>Bacillaceae</taxon>
        <taxon>Mesobacillus</taxon>
    </lineage>
</organism>
<comment type="similarity">
    <text evidence="2">Belongs to the flavin monoamine oxidase family.</text>
</comment>
<comment type="caution">
    <text evidence="6">The sequence shown here is derived from an EMBL/GenBank/DDBJ whole genome shotgun (WGS) entry which is preliminary data.</text>
</comment>
<evidence type="ECO:0000256" key="1">
    <source>
        <dbReference type="ARBA" id="ARBA00001974"/>
    </source>
</evidence>
<evidence type="ECO:0000256" key="2">
    <source>
        <dbReference type="ARBA" id="ARBA00005995"/>
    </source>
</evidence>
<dbReference type="OrthoDB" id="56323at2"/>
<accession>A0A0M2SUP1</accession>
<dbReference type="InterPro" id="IPR001613">
    <property type="entry name" value="Flavin_amine_oxidase"/>
</dbReference>
<feature type="binding site" evidence="4">
    <location>
        <position position="330"/>
    </location>
    <ligand>
        <name>substrate</name>
    </ligand>
</feature>
<evidence type="ECO:0000313" key="7">
    <source>
        <dbReference type="Proteomes" id="UP000034166"/>
    </source>
</evidence>
<dbReference type="PATRIC" id="fig|1408103.3.peg.3276"/>
<name>A0A0M2SUP1_9BACI</name>
<evidence type="ECO:0000259" key="5">
    <source>
        <dbReference type="Pfam" id="PF01593"/>
    </source>
</evidence>
<dbReference type="Gene3D" id="1.10.405.10">
    <property type="entry name" value="Guanine Nucleotide Dissociation Inhibitor, domain 1"/>
    <property type="match status" value="1"/>
</dbReference>
<feature type="binding site" evidence="4">
    <location>
        <position position="229"/>
    </location>
    <ligand>
        <name>FAD</name>
        <dbReference type="ChEBI" id="CHEBI:57692"/>
    </ligand>
</feature>
<dbReference type="SUPFAM" id="SSF51905">
    <property type="entry name" value="FAD/NAD(P)-binding domain"/>
    <property type="match status" value="1"/>
</dbReference>
<dbReference type="RefSeq" id="WP_046524515.1">
    <property type="nucleotide sequence ID" value="NZ_LAYY01000015.1"/>
</dbReference>
<dbReference type="Gene3D" id="3.50.50.60">
    <property type="entry name" value="FAD/NAD(P)-binding domain"/>
    <property type="match status" value="1"/>
</dbReference>
<keyword evidence="3" id="KW-0560">Oxidoreductase</keyword>
<dbReference type="AlphaFoldDB" id="A0A0M2SUP1"/>
<gene>
    <name evidence="6" type="ORF">WQ57_14560</name>
</gene>
<dbReference type="PRINTS" id="PR00757">
    <property type="entry name" value="AMINEOXDASEF"/>
</dbReference>
<comment type="cofactor">
    <cofactor evidence="1">
        <name>FAD</name>
        <dbReference type="ChEBI" id="CHEBI:57692"/>
    </cofactor>
</comment>
<proteinExistence type="inferred from homology"/>
<dbReference type="InterPro" id="IPR002937">
    <property type="entry name" value="Amino_oxidase"/>
</dbReference>
<dbReference type="PANTHER" id="PTHR43563:SF1">
    <property type="entry name" value="AMINE OXIDASE [FLAVIN-CONTAINING] B"/>
    <property type="match status" value="1"/>
</dbReference>
<evidence type="ECO:0000313" key="6">
    <source>
        <dbReference type="EMBL" id="KKK37421.1"/>
    </source>
</evidence>
<dbReference type="Gene3D" id="3.90.660.10">
    <property type="match status" value="1"/>
</dbReference>
<dbReference type="PANTHER" id="PTHR43563">
    <property type="entry name" value="AMINE OXIDASE"/>
    <property type="match status" value="1"/>
</dbReference>
<protein>
    <recommendedName>
        <fullName evidence="5">Amine oxidase domain-containing protein</fullName>
    </recommendedName>
</protein>
<dbReference type="Proteomes" id="UP000034166">
    <property type="component" value="Unassembled WGS sequence"/>
</dbReference>